<dbReference type="PANTHER" id="PTHR11236">
    <property type="entry name" value="AMINOBENZOATE/ANTHRANILATE SYNTHASE"/>
    <property type="match status" value="1"/>
</dbReference>
<dbReference type="OrthoDB" id="3518032at2"/>
<dbReference type="SUPFAM" id="SSF56322">
    <property type="entry name" value="ADC synthase"/>
    <property type="match status" value="1"/>
</dbReference>
<keyword evidence="2" id="KW-0479">Metal-binding</keyword>
<dbReference type="GO" id="GO:0016829">
    <property type="term" value="F:lyase activity"/>
    <property type="evidence" value="ECO:0007669"/>
    <property type="project" value="UniProtKB-KW"/>
</dbReference>
<dbReference type="GO" id="GO:0046872">
    <property type="term" value="F:metal ion binding"/>
    <property type="evidence" value="ECO:0007669"/>
    <property type="project" value="UniProtKB-KW"/>
</dbReference>
<name>A0A1X1YQ07_9MYCO</name>
<dbReference type="InterPro" id="IPR019999">
    <property type="entry name" value="Anth_synth_I-like"/>
</dbReference>
<dbReference type="PANTHER" id="PTHR11236:SF48">
    <property type="entry name" value="ISOCHORISMATE SYNTHASE MENF"/>
    <property type="match status" value="1"/>
</dbReference>
<evidence type="ECO:0000259" key="5">
    <source>
        <dbReference type="Pfam" id="PF00425"/>
    </source>
</evidence>
<keyword evidence="4" id="KW-0456">Lyase</keyword>
<reference evidence="6 7" key="1">
    <citation type="submission" date="2016-01" db="EMBL/GenBank/DDBJ databases">
        <title>The new phylogeny of the genus Mycobacterium.</title>
        <authorList>
            <person name="Tarcisio F."/>
            <person name="Conor M."/>
            <person name="Antonella G."/>
            <person name="Elisabetta G."/>
            <person name="Giulia F.S."/>
            <person name="Sara T."/>
            <person name="Anna F."/>
            <person name="Clotilde B."/>
            <person name="Roberto B."/>
            <person name="Veronica D.S."/>
            <person name="Fabio R."/>
            <person name="Monica P."/>
            <person name="Olivier J."/>
            <person name="Enrico T."/>
            <person name="Nicola S."/>
        </authorList>
    </citation>
    <scope>NUCLEOTIDE SEQUENCE [LARGE SCALE GENOMIC DNA]</scope>
    <source>
        <strain evidence="6 7">DSM 45394</strain>
    </source>
</reference>
<evidence type="ECO:0000313" key="6">
    <source>
        <dbReference type="EMBL" id="ORW13164.1"/>
    </source>
</evidence>
<comment type="caution">
    <text evidence="6">The sequence shown here is derived from an EMBL/GenBank/DDBJ whole genome shotgun (WGS) entry which is preliminary data.</text>
</comment>
<dbReference type="Pfam" id="PF00425">
    <property type="entry name" value="Chorismate_bind"/>
    <property type="match status" value="2"/>
</dbReference>
<evidence type="ECO:0000256" key="1">
    <source>
        <dbReference type="ARBA" id="ARBA00001946"/>
    </source>
</evidence>
<dbReference type="Gene3D" id="3.60.120.10">
    <property type="entry name" value="Anthranilate synthase"/>
    <property type="match status" value="2"/>
</dbReference>
<dbReference type="InterPro" id="IPR005801">
    <property type="entry name" value="ADC_synthase"/>
</dbReference>
<sequence length="361" mass="38849">MFELGVETASESALSIPLPPGVEPADLAATLAAALPERDGKEYLLYERDGSWTLAAGLRAAVEFDSDELRIVRDGVVRRQHWRGRPAAVLGEAVDRLLLEATQVFGWVAFELGAYRFGLQDRLAPGTALARVFWPQTRIVVTAEKVEMFGHADREVAVLDRLLAGAVATPAEPSPVAVDVDGTGYRERVATAVEEIRAGAYRRVTLSRCVAVPFAVDFPSTYRLGRPHNTAARSFLLRLGGIRALGYSPASVVDVMAARDRMDALEALFPAITSGSPGPAGIDAVLRLDQYPRGLYSGAVVMLSADGGLDAASALRTAHERGGRTWLRAGTSVIGEAHPEREFDKTCEMLATLAPFLVARR</sequence>
<dbReference type="GO" id="GO:0000162">
    <property type="term" value="P:L-tryptophan biosynthetic process"/>
    <property type="evidence" value="ECO:0007669"/>
    <property type="project" value="TreeGrafter"/>
</dbReference>
<dbReference type="InterPro" id="IPR015890">
    <property type="entry name" value="Chorismate_C"/>
</dbReference>
<proteinExistence type="predicted"/>
<dbReference type="AlphaFoldDB" id="A0A1X1YQ07"/>
<protein>
    <recommendedName>
        <fullName evidence="5">Chorismate-utilising enzyme C-terminal domain-containing protein</fullName>
    </recommendedName>
</protein>
<dbReference type="EMBL" id="LQPG01000009">
    <property type="protein sequence ID" value="ORW13164.1"/>
    <property type="molecule type" value="Genomic_DNA"/>
</dbReference>
<evidence type="ECO:0000256" key="3">
    <source>
        <dbReference type="ARBA" id="ARBA00022842"/>
    </source>
</evidence>
<evidence type="ECO:0000313" key="7">
    <source>
        <dbReference type="Proteomes" id="UP000193866"/>
    </source>
</evidence>
<keyword evidence="3" id="KW-0460">Magnesium</keyword>
<keyword evidence="7" id="KW-1185">Reference proteome</keyword>
<dbReference type="STRING" id="1108812.AWC16_05540"/>
<evidence type="ECO:0000256" key="4">
    <source>
        <dbReference type="ARBA" id="ARBA00023239"/>
    </source>
</evidence>
<accession>A0A1X1YQ07</accession>
<dbReference type="RefSeq" id="WP_085263503.1">
    <property type="nucleotide sequence ID" value="NZ_JACKVG010000006.1"/>
</dbReference>
<comment type="cofactor">
    <cofactor evidence="1">
        <name>Mg(2+)</name>
        <dbReference type="ChEBI" id="CHEBI:18420"/>
    </cofactor>
</comment>
<organism evidence="6 7">
    <name type="scientific">Mycolicibacter longobardus</name>
    <dbReference type="NCBI Taxonomy" id="1108812"/>
    <lineage>
        <taxon>Bacteria</taxon>
        <taxon>Bacillati</taxon>
        <taxon>Actinomycetota</taxon>
        <taxon>Actinomycetes</taxon>
        <taxon>Mycobacteriales</taxon>
        <taxon>Mycobacteriaceae</taxon>
        <taxon>Mycolicibacter</taxon>
    </lineage>
</organism>
<gene>
    <name evidence="6" type="ORF">AWC16_05540</name>
</gene>
<feature type="domain" description="Chorismate-utilising enzyme C-terminal" evidence="5">
    <location>
        <begin position="183"/>
        <end position="255"/>
    </location>
</feature>
<evidence type="ECO:0000256" key="2">
    <source>
        <dbReference type="ARBA" id="ARBA00022723"/>
    </source>
</evidence>
<feature type="domain" description="Chorismate-utilising enzyme C-terminal" evidence="5">
    <location>
        <begin position="260"/>
        <end position="347"/>
    </location>
</feature>
<dbReference type="Proteomes" id="UP000193866">
    <property type="component" value="Unassembled WGS sequence"/>
</dbReference>